<accession>A0ABQ2VPG7</accession>
<dbReference type="Proteomes" id="UP000654471">
    <property type="component" value="Unassembled WGS sequence"/>
</dbReference>
<proteinExistence type="predicted"/>
<evidence type="ECO:0000313" key="3">
    <source>
        <dbReference type="Proteomes" id="UP000654471"/>
    </source>
</evidence>
<reference evidence="3" key="1">
    <citation type="journal article" date="2019" name="Int. J. Syst. Evol. Microbiol.">
        <title>The Global Catalogue of Microorganisms (GCM) 10K type strain sequencing project: providing services to taxonomists for standard genome sequencing and annotation.</title>
        <authorList>
            <consortium name="The Broad Institute Genomics Platform"/>
            <consortium name="The Broad Institute Genome Sequencing Center for Infectious Disease"/>
            <person name="Wu L."/>
            <person name="Ma J."/>
        </authorList>
    </citation>
    <scope>NUCLEOTIDE SEQUENCE [LARGE SCALE GENOMIC DNA]</scope>
    <source>
        <strain evidence="3">JCM 3399</strain>
    </source>
</reference>
<evidence type="ECO:0000313" key="2">
    <source>
        <dbReference type="EMBL" id="GGU98728.1"/>
    </source>
</evidence>
<keyword evidence="3" id="KW-1185">Reference proteome</keyword>
<dbReference type="InterPro" id="IPR006626">
    <property type="entry name" value="PbH1"/>
</dbReference>
<feature type="domain" description="Right handed beta helix" evidence="1">
    <location>
        <begin position="382"/>
        <end position="511"/>
    </location>
</feature>
<dbReference type="EMBL" id="BMRP01000060">
    <property type="protein sequence ID" value="GGU98728.1"/>
    <property type="molecule type" value="Genomic_DNA"/>
</dbReference>
<dbReference type="SMART" id="SM00710">
    <property type="entry name" value="PbH1"/>
    <property type="match status" value="6"/>
</dbReference>
<dbReference type="InterPro" id="IPR011050">
    <property type="entry name" value="Pectin_lyase_fold/virulence"/>
</dbReference>
<protein>
    <recommendedName>
        <fullName evidence="1">Right handed beta helix domain-containing protein</fullName>
    </recommendedName>
</protein>
<gene>
    <name evidence="2" type="ORF">GCM10010211_77670</name>
</gene>
<dbReference type="RefSeq" id="WP_189308110.1">
    <property type="nucleotide sequence ID" value="NZ_BMRP01000060.1"/>
</dbReference>
<dbReference type="Gene3D" id="2.160.20.10">
    <property type="entry name" value="Single-stranded right-handed beta-helix, Pectin lyase-like"/>
    <property type="match status" value="2"/>
</dbReference>
<dbReference type="InterPro" id="IPR012334">
    <property type="entry name" value="Pectin_lyas_fold"/>
</dbReference>
<organism evidence="2 3">
    <name type="scientific">Streptomyces albospinus</name>
    <dbReference type="NCBI Taxonomy" id="285515"/>
    <lineage>
        <taxon>Bacteria</taxon>
        <taxon>Bacillati</taxon>
        <taxon>Actinomycetota</taxon>
        <taxon>Actinomycetes</taxon>
        <taxon>Kitasatosporales</taxon>
        <taxon>Streptomycetaceae</taxon>
        <taxon>Streptomyces</taxon>
    </lineage>
</organism>
<dbReference type="InterPro" id="IPR039448">
    <property type="entry name" value="Beta_helix"/>
</dbReference>
<comment type="caution">
    <text evidence="2">The sequence shown here is derived from an EMBL/GenBank/DDBJ whole genome shotgun (WGS) entry which is preliminary data.</text>
</comment>
<dbReference type="PANTHER" id="PTHR36453">
    <property type="entry name" value="SECRETED PROTEIN-RELATED"/>
    <property type="match status" value="1"/>
</dbReference>
<dbReference type="SUPFAM" id="SSF51126">
    <property type="entry name" value="Pectin lyase-like"/>
    <property type="match status" value="1"/>
</dbReference>
<evidence type="ECO:0000259" key="1">
    <source>
        <dbReference type="Pfam" id="PF13229"/>
    </source>
</evidence>
<sequence>MLDSQSDQPDQLHSDQPNQLYVAPWGRDSWPGTLDRPFATLPAAQRAVRARTASLRSDLVVSLRAGTYFLDAPFTLDASSGDSGENGHRVVYQAHGYGTPRQETAVVSGGRVITGWRPGGANGAWRADVGSLETRQLYVNGRRAARASLSPGIPGSVTKTETGYVTDSPAPQSWQDPTSIEFVFPWVYPWSEARCRVAEITGDAHSTTITLVQPAFNRARELYTATWVGDHAASPECRRDTRWDGLARPSSAENSVSFLTEPGTFALDRRTPGRHVLHYLPLPGEYPAEAEIIAPVLEKLVLGRGTEANPLHDVTLRGLAFSHAGWTEPDGPHGFLHFFANTYYGGGELQKVELAEGKAHLTIPAEPRLLPANVEFTAAVRVALQGNTFTRLGAGAIGFTGPGHDNAVVGNQIEDVSGSAVTVTSGTGTQIRHNLIHHIGREYHGSPALWVMDAREVTVAHNEIHDVPYSGIVVTGGNQAARVQIIENLIHHTMTVLADGGGIYLNGRQGTSYADGTLVRGNVIRDTITPYNFGLYTDYGAAWVTVQGNVVHRSDTPIVLRVTPPLENVAFLDNFWDDHPSEADTPPSGVTLAGNRVLPKDGFEEALAADPAGSAILASAGRGTPPVDPSPGQAV</sequence>
<name>A0ABQ2VPG7_9ACTN</name>
<dbReference type="PANTHER" id="PTHR36453:SF1">
    <property type="entry name" value="RIGHT HANDED BETA HELIX DOMAIN-CONTAINING PROTEIN"/>
    <property type="match status" value="1"/>
</dbReference>
<dbReference type="Pfam" id="PF13229">
    <property type="entry name" value="Beta_helix"/>
    <property type="match status" value="1"/>
</dbReference>